<gene>
    <name evidence="1" type="ORF">DW192_09795</name>
</gene>
<comment type="caution">
    <text evidence="1">The sequence shown here is derived from an EMBL/GenBank/DDBJ whole genome shotgun (WGS) entry which is preliminary data.</text>
</comment>
<evidence type="ECO:0000313" key="1">
    <source>
        <dbReference type="EMBL" id="RHH81621.1"/>
    </source>
</evidence>
<reference evidence="1 2" key="1">
    <citation type="submission" date="2018-08" db="EMBL/GenBank/DDBJ databases">
        <title>A genome reference for cultivated species of the human gut microbiota.</title>
        <authorList>
            <person name="Zou Y."/>
            <person name="Xue W."/>
            <person name="Luo G."/>
        </authorList>
    </citation>
    <scope>NUCLEOTIDE SEQUENCE [LARGE SCALE GENOMIC DNA]</scope>
    <source>
        <strain evidence="1 2">AM16-54</strain>
    </source>
</reference>
<protein>
    <submittedName>
        <fullName evidence="1">Kinase</fullName>
    </submittedName>
</protein>
<sequence>MEFYNKILCVSFDELTRGDEPVIKGNTLMSNVGRGNIQCARQGKGEGNYALYVYASLPKKYRMRFVEKYGDPKDVLERQELKDYMQVDEEARKFYESFEYDLNGVQTRLSQKLIDEYTQNASVLKMLLARMNDLQATTHALGGGRRSDLWSIVFKQSEKMREAFGHTLPKNLARLKVKMSTFKKDGYPSLISGKIGNKNTVKITEEAGRRLVALKRSRVPVLTDSQIFTQFNQECESRGWKPLKSIRSLKIWLDSAAVQPLWYDAVHGEQKAHQKFDRRHKTQLPQMRDALWYGDGTKLNLYYKDEDGKVRTTSVYEVIDAYSECLLGFCISDSEDYEAQYMSYRMAIQVSGHKPYEIVYDNQGGHKKLENQEFFKKLCHIHRTTTPYNGASKTIENLFYRLQSQVLHKEWNFTGQNITTKKETSRPNLEFIEANKDSLPTYDELKAIYLEARKEWNEMPHPATGERRIDMYEKSVNPETPVVTVSDMVEMFWVQADRMSTFTSTGIEITIKGKKRTYEVMSSPGVPDLEWRRKHTYQKFVVKYDPYDFTSIRLYWKDKAGELRFERVAEPYLVIHRAIQEQTEGEALFIRQQREATEQSRIERQVEARQIEYDEGVAPEQHGLQTPKLKGVSKEVQRQIDRRTRKYRGQPEELSIGKVTKKVSNIDWDNICQVVEFDDTKAMGKM</sequence>
<name>A0A414Y607_9BACT</name>
<dbReference type="InterPro" id="IPR036397">
    <property type="entry name" value="RNaseH_sf"/>
</dbReference>
<dbReference type="SUPFAM" id="SSF53098">
    <property type="entry name" value="Ribonuclease H-like"/>
    <property type="match status" value="1"/>
</dbReference>
<keyword evidence="1" id="KW-0418">Kinase</keyword>
<dbReference type="GO" id="GO:0003676">
    <property type="term" value="F:nucleic acid binding"/>
    <property type="evidence" value="ECO:0007669"/>
    <property type="project" value="InterPro"/>
</dbReference>
<dbReference type="Gene3D" id="3.30.420.10">
    <property type="entry name" value="Ribonuclease H-like superfamily/Ribonuclease H"/>
    <property type="match status" value="1"/>
</dbReference>
<dbReference type="GO" id="GO:0016301">
    <property type="term" value="F:kinase activity"/>
    <property type="evidence" value="ECO:0007669"/>
    <property type="project" value="UniProtKB-KW"/>
</dbReference>
<dbReference type="EMBL" id="QRKB01000024">
    <property type="protein sequence ID" value="RHH81621.1"/>
    <property type="molecule type" value="Genomic_DNA"/>
</dbReference>
<dbReference type="RefSeq" id="WP_118255064.1">
    <property type="nucleotide sequence ID" value="NZ_QRKB01000024.1"/>
</dbReference>
<dbReference type="Proteomes" id="UP000284548">
    <property type="component" value="Unassembled WGS sequence"/>
</dbReference>
<evidence type="ECO:0000313" key="2">
    <source>
        <dbReference type="Proteomes" id="UP000284548"/>
    </source>
</evidence>
<accession>A0A414Y607</accession>
<keyword evidence="1" id="KW-0808">Transferase</keyword>
<dbReference type="AlphaFoldDB" id="A0A414Y607"/>
<proteinExistence type="predicted"/>
<organism evidence="1 2">
    <name type="scientific">Segatella copri</name>
    <dbReference type="NCBI Taxonomy" id="165179"/>
    <lineage>
        <taxon>Bacteria</taxon>
        <taxon>Pseudomonadati</taxon>
        <taxon>Bacteroidota</taxon>
        <taxon>Bacteroidia</taxon>
        <taxon>Bacteroidales</taxon>
        <taxon>Prevotellaceae</taxon>
        <taxon>Segatella</taxon>
    </lineage>
</organism>
<dbReference type="InterPro" id="IPR012337">
    <property type="entry name" value="RNaseH-like_sf"/>
</dbReference>